<dbReference type="GO" id="GO:0000287">
    <property type="term" value="F:magnesium ion binding"/>
    <property type="evidence" value="ECO:0007669"/>
    <property type="project" value="UniProtKB-UniRule"/>
</dbReference>
<keyword evidence="5 9" id="KW-0443">Lipid metabolism</keyword>
<comment type="similarity">
    <text evidence="9">Belongs to the GGGP/HepGP synthase family.</text>
</comment>
<dbReference type="STRING" id="1852522.SAMN06295960_2877"/>
<feature type="binding site" evidence="9">
    <location>
        <position position="52"/>
    </location>
    <ligand>
        <name>Mg(2+)</name>
        <dbReference type="ChEBI" id="CHEBI:18420"/>
    </ligand>
</feature>
<dbReference type="PANTHER" id="PTHR40029">
    <property type="match status" value="1"/>
</dbReference>
<keyword evidence="2 9" id="KW-0808">Transferase</keyword>
<keyword evidence="1 9" id="KW-0444">Lipid biosynthesis</keyword>
<organism evidence="10 11">
    <name type="scientific">Paenibacillus aquistagni</name>
    <dbReference type="NCBI Taxonomy" id="1852522"/>
    <lineage>
        <taxon>Bacteria</taxon>
        <taxon>Bacillati</taxon>
        <taxon>Bacillota</taxon>
        <taxon>Bacilli</taxon>
        <taxon>Bacillales</taxon>
        <taxon>Paenibacillaceae</taxon>
        <taxon>Paenibacillus</taxon>
    </lineage>
</organism>
<dbReference type="AlphaFoldDB" id="A0A1X7KYZ4"/>
<dbReference type="NCBIfam" id="TIGR01768">
    <property type="entry name" value="GGGP-family"/>
    <property type="match status" value="1"/>
</dbReference>
<dbReference type="Proteomes" id="UP000193834">
    <property type="component" value="Unassembled WGS sequence"/>
</dbReference>
<sequence length="243" mass="26181">MKASAKGMNAIDIIHLHEWRHVFKLDPDKDIGDSALEQICMSGTDAIMVGGSSGITFENTVDLMSRIRRFELPVVQEVSDLDAVVPGFDAYFIPMVLNTTSTEWLVGQHKRAIEQYGYMMPWELIVPEGYIILNPEATAAKVSEANAQLTAKEAAAYAHIADKLMRLPIIYAEYSGTFGDMETVKQIKAAASDAHVLYGGGIATIEQAQAAAAVADTIVVGNIVYDNLQAGLDTVAAVKGSST</sequence>
<evidence type="ECO:0000313" key="11">
    <source>
        <dbReference type="Proteomes" id="UP000193834"/>
    </source>
</evidence>
<evidence type="ECO:0000256" key="6">
    <source>
        <dbReference type="ARBA" id="ARBA00023209"/>
    </source>
</evidence>
<comment type="cofactor">
    <cofactor evidence="9">
        <name>Mg(2+)</name>
        <dbReference type="ChEBI" id="CHEBI:18420"/>
    </cofactor>
</comment>
<dbReference type="SUPFAM" id="SSF51395">
    <property type="entry name" value="FMN-linked oxidoreductases"/>
    <property type="match status" value="1"/>
</dbReference>
<protein>
    <recommendedName>
        <fullName evidence="9">Heptaprenylglyceryl phosphate synthase</fullName>
        <shortName evidence="9">HepGP synthase</shortName>
        <ecNumber evidence="9">2.5.1.n9</ecNumber>
    </recommendedName>
    <alternativeName>
        <fullName evidence="9">Glycerol-1-phosphate heptaprenyltransferase</fullName>
    </alternativeName>
</protein>
<dbReference type="InterPro" id="IPR039074">
    <property type="entry name" value="GGGP/HepGP_synthase_I"/>
</dbReference>
<comment type="catalytic activity">
    <reaction evidence="8 9">
        <text>sn-glycerol 1-phosphate + all-trans-heptaprenyl diphosphate = 3-heptaprenyl-sn-glycero-1-phosphate + diphosphate</text>
        <dbReference type="Rhea" id="RHEA:33495"/>
        <dbReference type="ChEBI" id="CHEBI:33019"/>
        <dbReference type="ChEBI" id="CHEBI:57685"/>
        <dbReference type="ChEBI" id="CHEBI:58206"/>
        <dbReference type="ChEBI" id="CHEBI:64781"/>
        <dbReference type="EC" id="2.5.1.n9"/>
    </reaction>
</comment>
<comment type="subunit">
    <text evidence="9">Homodimer.</text>
</comment>
<evidence type="ECO:0000256" key="3">
    <source>
        <dbReference type="ARBA" id="ARBA00022723"/>
    </source>
</evidence>
<name>A0A1X7KYZ4_9BACL</name>
<dbReference type="Gene3D" id="3.20.20.390">
    <property type="entry name" value="FMN-linked oxidoreductases"/>
    <property type="match status" value="1"/>
</dbReference>
<evidence type="ECO:0000256" key="5">
    <source>
        <dbReference type="ARBA" id="ARBA00023098"/>
    </source>
</evidence>
<reference evidence="10 11" key="1">
    <citation type="submission" date="2017-04" db="EMBL/GenBank/DDBJ databases">
        <authorList>
            <person name="Afonso C.L."/>
            <person name="Miller P.J."/>
            <person name="Scott M.A."/>
            <person name="Spackman E."/>
            <person name="Goraichik I."/>
            <person name="Dimitrov K.M."/>
            <person name="Suarez D.L."/>
            <person name="Swayne D.E."/>
        </authorList>
    </citation>
    <scope>NUCLEOTIDE SEQUENCE [LARGE SCALE GENOMIC DNA]</scope>
    <source>
        <strain evidence="10 11">11</strain>
    </source>
</reference>
<evidence type="ECO:0000256" key="4">
    <source>
        <dbReference type="ARBA" id="ARBA00022842"/>
    </source>
</evidence>
<comment type="caution">
    <text evidence="9">Lacks conserved residue(s) required for the propagation of feature annotation.</text>
</comment>
<comment type="pathway">
    <text evidence="9">Membrane lipid metabolism; glycerophospholipid metabolism.</text>
</comment>
<dbReference type="Pfam" id="PF01884">
    <property type="entry name" value="PcrB"/>
    <property type="match status" value="1"/>
</dbReference>
<dbReference type="NCBIfam" id="NF003197">
    <property type="entry name" value="PRK04169.1-1"/>
    <property type="match status" value="1"/>
</dbReference>
<dbReference type="PANTHER" id="PTHR40029:SF2">
    <property type="entry name" value="HEPTAPRENYLGLYCERYL PHOSPHATE SYNTHASE"/>
    <property type="match status" value="1"/>
</dbReference>
<evidence type="ECO:0000256" key="7">
    <source>
        <dbReference type="ARBA" id="ARBA00023264"/>
    </source>
</evidence>
<keyword evidence="4 9" id="KW-0460">Magnesium</keyword>
<dbReference type="GO" id="GO:0120536">
    <property type="term" value="F:heptaprenylglyceryl phosphate synthase activity"/>
    <property type="evidence" value="ECO:0007669"/>
    <property type="project" value="UniProtKB-ARBA"/>
</dbReference>
<dbReference type="GO" id="GO:0046474">
    <property type="term" value="P:glycerophospholipid biosynthetic process"/>
    <property type="evidence" value="ECO:0007669"/>
    <property type="project" value="UniProtKB-UniRule"/>
</dbReference>
<proteinExistence type="inferred from homology"/>
<dbReference type="InterPro" id="IPR008205">
    <property type="entry name" value="GGGP_HepGP_synthase"/>
</dbReference>
<dbReference type="InterPro" id="IPR038597">
    <property type="entry name" value="GGGP/HepGP_synthase_sf"/>
</dbReference>
<evidence type="ECO:0000256" key="2">
    <source>
        <dbReference type="ARBA" id="ARBA00022679"/>
    </source>
</evidence>
<comment type="function">
    <text evidence="9">Prenyltransferase that catalyzes in vivo the transfer of the heptaprenyl moiety of heptaprenyl pyrophosphate (HepPP; 35 carbon atoms) to the C3 hydroxyl of sn-glycerol-1-phosphate (G1P), producing heptaprenylglyceryl phosphate (HepGP). This reaction is an ether-bond-formation step in the biosynthesis of archaea-type G1P-based membrane lipids found in Bacillales.</text>
</comment>
<dbReference type="CDD" id="cd02812">
    <property type="entry name" value="PcrB_like"/>
    <property type="match status" value="1"/>
</dbReference>
<dbReference type="UniPathway" id="UPA00940"/>
<keyword evidence="11" id="KW-1185">Reference proteome</keyword>
<accession>A0A1X7KYZ4</accession>
<keyword evidence="7 9" id="KW-1208">Phospholipid metabolism</keyword>
<evidence type="ECO:0000256" key="1">
    <source>
        <dbReference type="ARBA" id="ARBA00022516"/>
    </source>
</evidence>
<feature type="binding site" evidence="9">
    <location>
        <position position="26"/>
    </location>
    <ligand>
        <name>Mg(2+)</name>
        <dbReference type="ChEBI" id="CHEBI:18420"/>
    </ligand>
</feature>
<evidence type="ECO:0000313" key="10">
    <source>
        <dbReference type="EMBL" id="SMG46816.1"/>
    </source>
</evidence>
<gene>
    <name evidence="9" type="primary">pcrB</name>
    <name evidence="10" type="ORF">SAMN06295960_2877</name>
</gene>
<keyword evidence="6 9" id="KW-0594">Phospholipid biosynthesis</keyword>
<keyword evidence="3 9" id="KW-0479">Metal-binding</keyword>
<dbReference type="EMBL" id="FXAZ01000003">
    <property type="protein sequence ID" value="SMG46816.1"/>
    <property type="molecule type" value="Genomic_DNA"/>
</dbReference>
<dbReference type="NCBIfam" id="NF003199">
    <property type="entry name" value="PRK04169.1-3"/>
    <property type="match status" value="1"/>
</dbReference>
<dbReference type="EC" id="2.5.1.n9" evidence="9"/>
<dbReference type="HAMAP" id="MF_00112">
    <property type="entry name" value="GGGP_HepGP_synthase"/>
    <property type="match status" value="1"/>
</dbReference>
<evidence type="ECO:0000256" key="8">
    <source>
        <dbReference type="ARBA" id="ARBA00048318"/>
    </source>
</evidence>
<evidence type="ECO:0000256" key="9">
    <source>
        <dbReference type="HAMAP-Rule" id="MF_00112"/>
    </source>
</evidence>